<feature type="transmembrane region" description="Helical" evidence="7">
    <location>
        <begin position="275"/>
        <end position="294"/>
    </location>
</feature>
<dbReference type="EMBL" id="WNWS01000577">
    <property type="protein sequence ID" value="KAE9965619.1"/>
    <property type="molecule type" value="Genomic_DNA"/>
</dbReference>
<dbReference type="Proteomes" id="UP000447873">
    <property type="component" value="Unassembled WGS sequence"/>
</dbReference>
<organism evidence="8 10">
    <name type="scientific">Venturia inaequalis</name>
    <name type="common">Apple scab fungus</name>
    <dbReference type="NCBI Taxonomy" id="5025"/>
    <lineage>
        <taxon>Eukaryota</taxon>
        <taxon>Fungi</taxon>
        <taxon>Dikarya</taxon>
        <taxon>Ascomycota</taxon>
        <taxon>Pezizomycotina</taxon>
        <taxon>Dothideomycetes</taxon>
        <taxon>Pleosporomycetidae</taxon>
        <taxon>Venturiales</taxon>
        <taxon>Venturiaceae</taxon>
        <taxon>Venturia</taxon>
    </lineage>
</organism>
<dbReference type="Pfam" id="PF03006">
    <property type="entry name" value="HlyIII"/>
    <property type="match status" value="1"/>
</dbReference>
<feature type="transmembrane region" description="Helical" evidence="7">
    <location>
        <begin position="211"/>
        <end position="232"/>
    </location>
</feature>
<feature type="transmembrane region" description="Helical" evidence="7">
    <location>
        <begin position="244"/>
        <end position="263"/>
    </location>
</feature>
<evidence type="ECO:0000256" key="6">
    <source>
        <dbReference type="SAM" id="MobiDB-lite"/>
    </source>
</evidence>
<feature type="transmembrane region" description="Helical" evidence="7">
    <location>
        <begin position="145"/>
        <end position="165"/>
    </location>
</feature>
<dbReference type="GO" id="GO:0016020">
    <property type="term" value="C:membrane"/>
    <property type="evidence" value="ECO:0007669"/>
    <property type="project" value="UniProtKB-SubCell"/>
</dbReference>
<evidence type="ECO:0000256" key="1">
    <source>
        <dbReference type="ARBA" id="ARBA00004141"/>
    </source>
</evidence>
<keyword evidence="5" id="KW-0479">Metal-binding</keyword>
<evidence type="ECO:0008006" key="12">
    <source>
        <dbReference type="Google" id="ProtNLM"/>
    </source>
</evidence>
<keyword evidence="3 7" id="KW-1133">Transmembrane helix</keyword>
<dbReference type="GO" id="GO:0038023">
    <property type="term" value="F:signaling receptor activity"/>
    <property type="evidence" value="ECO:0007669"/>
    <property type="project" value="TreeGrafter"/>
</dbReference>
<sequence>MAPSIESFKMPHLATGISAPPLSLVTLVKKDRKHSSVPRSGVKDQSARRKPAPPSADHGEEKDHHALIRYDELDEWRKDNDFVQTGYRKVSQGYVHSFQSIFKIHNETFNIWSHGIGCIAYLSLLPLLMIWAVDADFHAATTMDIVMLGIFFSAVAICFLCSTTFHVLENHSPLVWETVSQLDHIGIVLGVFGSTIPLAHFGFYCNHRIKIAYWILATVGSIGCGLAMTTPILRSPQGRHLRFALYSLFGLSTFMSAAHGVLINGWEKQNRMMGIDWFMGLAALNLVSMIIYALRIPERWIPLRFDVWGASHQAMHVMVIGGAMSHSKGLLRSLAYWQEMHASPMGACPANF</sequence>
<dbReference type="EMBL" id="WNWR01000325">
    <property type="protein sequence ID" value="KAE9983049.1"/>
    <property type="molecule type" value="Genomic_DNA"/>
</dbReference>
<name>A0A8H3YM50_VENIN</name>
<keyword evidence="5" id="KW-0862">Zinc</keyword>
<reference evidence="8 10" key="1">
    <citation type="submission" date="2018-12" db="EMBL/GenBank/DDBJ databases">
        <title>Venturia inaequalis Genome Resource.</title>
        <authorList>
            <person name="Lichtner F.J."/>
        </authorList>
    </citation>
    <scope>NUCLEOTIDE SEQUENCE [LARGE SCALE GENOMIC DNA]</scope>
    <source>
        <strain evidence="8 10">120213</strain>
        <strain evidence="9 11">DMI_063113</strain>
    </source>
</reference>
<evidence type="ECO:0000313" key="8">
    <source>
        <dbReference type="EMBL" id="KAE9965619.1"/>
    </source>
</evidence>
<feature type="transmembrane region" description="Helical" evidence="7">
    <location>
        <begin position="111"/>
        <end position="133"/>
    </location>
</feature>
<keyword evidence="4 7" id="KW-0472">Membrane</keyword>
<keyword evidence="2 7" id="KW-0812">Transmembrane</keyword>
<proteinExistence type="predicted"/>
<dbReference type="InterPro" id="IPR036259">
    <property type="entry name" value="MFS_trans_sf"/>
</dbReference>
<accession>A0A8H3YM50</accession>
<keyword evidence="11" id="KW-1185">Reference proteome</keyword>
<protein>
    <recommendedName>
        <fullName evidence="12">HlyIII-domain-containing protein</fullName>
    </recommendedName>
</protein>
<feature type="binding site" evidence="5">
    <location>
        <position position="316"/>
    </location>
    <ligand>
        <name>Zn(2+)</name>
        <dbReference type="ChEBI" id="CHEBI:29105"/>
    </ligand>
</feature>
<feature type="region of interest" description="Disordered" evidence="6">
    <location>
        <begin position="30"/>
        <end position="62"/>
    </location>
</feature>
<dbReference type="SUPFAM" id="SSF103473">
    <property type="entry name" value="MFS general substrate transporter"/>
    <property type="match status" value="1"/>
</dbReference>
<evidence type="ECO:0000256" key="2">
    <source>
        <dbReference type="ARBA" id="ARBA00022692"/>
    </source>
</evidence>
<evidence type="ECO:0000313" key="9">
    <source>
        <dbReference type="EMBL" id="KAE9983049.1"/>
    </source>
</evidence>
<comment type="caution">
    <text evidence="8">The sequence shown here is derived from an EMBL/GenBank/DDBJ whole genome shotgun (WGS) entry which is preliminary data.</text>
</comment>
<dbReference type="PANTHER" id="PTHR20855">
    <property type="entry name" value="ADIPOR/PROGESTIN RECEPTOR-RELATED"/>
    <property type="match status" value="1"/>
</dbReference>
<dbReference type="Proteomes" id="UP000490939">
    <property type="component" value="Unassembled WGS sequence"/>
</dbReference>
<evidence type="ECO:0000313" key="11">
    <source>
        <dbReference type="Proteomes" id="UP000490939"/>
    </source>
</evidence>
<evidence type="ECO:0000256" key="7">
    <source>
        <dbReference type="SAM" id="Phobius"/>
    </source>
</evidence>
<dbReference type="PANTHER" id="PTHR20855:SF130">
    <property type="entry name" value="HAEMOLYSIN-III FAMILY PROTEIN"/>
    <property type="match status" value="1"/>
</dbReference>
<dbReference type="AlphaFoldDB" id="A0A8H3YM50"/>
<feature type="binding site" evidence="5">
    <location>
        <position position="312"/>
    </location>
    <ligand>
        <name>Zn(2+)</name>
        <dbReference type="ChEBI" id="CHEBI:29105"/>
    </ligand>
</feature>
<evidence type="ECO:0000313" key="10">
    <source>
        <dbReference type="Proteomes" id="UP000447873"/>
    </source>
</evidence>
<dbReference type="InterPro" id="IPR004254">
    <property type="entry name" value="AdipoR/HlyIII-related"/>
</dbReference>
<evidence type="ECO:0000256" key="3">
    <source>
        <dbReference type="ARBA" id="ARBA00022989"/>
    </source>
</evidence>
<comment type="subcellular location">
    <subcellularLocation>
        <location evidence="1">Membrane</location>
        <topology evidence="1">Multi-pass membrane protein</topology>
    </subcellularLocation>
</comment>
<dbReference type="GO" id="GO:0006882">
    <property type="term" value="P:intracellular zinc ion homeostasis"/>
    <property type="evidence" value="ECO:0007669"/>
    <property type="project" value="TreeGrafter"/>
</dbReference>
<evidence type="ECO:0000256" key="5">
    <source>
        <dbReference type="PIRSR" id="PIRSR604254-1"/>
    </source>
</evidence>
<gene>
    <name evidence="9" type="ORF">EG327_005625</name>
    <name evidence="8" type="ORF">EG328_009513</name>
</gene>
<feature type="binding site" evidence="5">
    <location>
        <position position="166"/>
    </location>
    <ligand>
        <name>Zn(2+)</name>
        <dbReference type="ChEBI" id="CHEBI:29105"/>
    </ligand>
</feature>
<dbReference type="GO" id="GO:0046872">
    <property type="term" value="F:metal ion binding"/>
    <property type="evidence" value="ECO:0007669"/>
    <property type="project" value="UniProtKB-KW"/>
</dbReference>
<evidence type="ECO:0000256" key="4">
    <source>
        <dbReference type="ARBA" id="ARBA00023136"/>
    </source>
</evidence>
<feature type="transmembrane region" description="Helical" evidence="7">
    <location>
        <begin position="185"/>
        <end position="204"/>
    </location>
</feature>